<dbReference type="SUPFAM" id="SSF53335">
    <property type="entry name" value="S-adenosyl-L-methionine-dependent methyltransferases"/>
    <property type="match status" value="1"/>
</dbReference>
<dbReference type="GO" id="GO:0032259">
    <property type="term" value="P:methylation"/>
    <property type="evidence" value="ECO:0007669"/>
    <property type="project" value="UniProtKB-KW"/>
</dbReference>
<keyword evidence="3" id="KW-0808">Transferase</keyword>
<evidence type="ECO:0000256" key="1">
    <source>
        <dbReference type="ARBA" id="ARBA00008138"/>
    </source>
</evidence>
<evidence type="ECO:0000256" key="4">
    <source>
        <dbReference type="RuleBase" id="RU362030"/>
    </source>
</evidence>
<sequence>MGRPSRTALGVANRRAVHQVLDQPPVLVDPIAVRILGSDFVLDEERQRHPFSRAFRAFMAARSRFAEDCLARAVEAGVRQYVLLGAGLDTFAYRNPFPEVRVFEVDFPATQLWKRRKLDLAGIPEPDNVTYVALDFEHHTLAEGLAAEAFDVNSPAFFGWLGVVPYLTLKAFRTTLDYVAGLPEGSGIAFDYALTATELSPALRKAHEALAERVARAGEPFKLFFAGEQMENELKTAGFQKIEQVDSIDLNERYFANRADGLTLPQESLGRLVAAWV</sequence>
<comment type="caution">
    <text evidence="5">The sequence shown here is derived from an EMBL/GenBank/DDBJ whole genome shotgun (WGS) entry which is preliminary data.</text>
</comment>
<evidence type="ECO:0000256" key="3">
    <source>
        <dbReference type="ARBA" id="ARBA00022679"/>
    </source>
</evidence>
<comment type="function">
    <text evidence="4">Exhibits S-adenosyl-L-methionine-dependent methyltransferase activity.</text>
</comment>
<evidence type="ECO:0000313" key="5">
    <source>
        <dbReference type="EMBL" id="MFC5864479.1"/>
    </source>
</evidence>
<comment type="similarity">
    <text evidence="1 4">Belongs to the UPF0677 family.</text>
</comment>
<organism evidence="5 6">
    <name type="scientific">Acidicapsa dinghuensis</name>
    <dbReference type="NCBI Taxonomy" id="2218256"/>
    <lineage>
        <taxon>Bacteria</taxon>
        <taxon>Pseudomonadati</taxon>
        <taxon>Acidobacteriota</taxon>
        <taxon>Terriglobia</taxon>
        <taxon>Terriglobales</taxon>
        <taxon>Acidobacteriaceae</taxon>
        <taxon>Acidicapsa</taxon>
    </lineage>
</organism>
<dbReference type="Pfam" id="PF04072">
    <property type="entry name" value="LCM"/>
    <property type="match status" value="1"/>
</dbReference>
<evidence type="ECO:0000313" key="6">
    <source>
        <dbReference type="Proteomes" id="UP001596091"/>
    </source>
</evidence>
<dbReference type="EC" id="2.1.1.-" evidence="4"/>
<protein>
    <recommendedName>
        <fullName evidence="4">S-adenosyl-L-methionine-dependent methyltransferase</fullName>
        <ecNumber evidence="4">2.1.1.-</ecNumber>
    </recommendedName>
</protein>
<keyword evidence="2 4" id="KW-0489">Methyltransferase</keyword>
<dbReference type="EMBL" id="JBHSPH010000010">
    <property type="protein sequence ID" value="MFC5864479.1"/>
    <property type="molecule type" value="Genomic_DNA"/>
</dbReference>
<keyword evidence="4" id="KW-0949">S-adenosyl-L-methionine</keyword>
<proteinExistence type="inferred from homology"/>
<keyword evidence="6" id="KW-1185">Reference proteome</keyword>
<dbReference type="NCBIfam" id="TIGR00027">
    <property type="entry name" value="mthyl_TIGR00027"/>
    <property type="match status" value="1"/>
</dbReference>
<evidence type="ECO:0000256" key="2">
    <source>
        <dbReference type="ARBA" id="ARBA00022603"/>
    </source>
</evidence>
<dbReference type="InterPro" id="IPR029063">
    <property type="entry name" value="SAM-dependent_MTases_sf"/>
</dbReference>
<dbReference type="PANTHER" id="PTHR43619:SF2">
    <property type="entry name" value="S-ADENOSYL-L-METHIONINE-DEPENDENT METHYLTRANSFERASES SUPERFAMILY PROTEIN"/>
    <property type="match status" value="1"/>
</dbReference>
<gene>
    <name evidence="5" type="ORF">ACFPT7_19385</name>
</gene>
<accession>A0ABW1EKK9</accession>
<name>A0ABW1EKK9_9BACT</name>
<dbReference type="InterPro" id="IPR011610">
    <property type="entry name" value="SAM_mthyl_Trfase_ML2640-like"/>
</dbReference>
<dbReference type="Gene3D" id="3.40.50.150">
    <property type="entry name" value="Vaccinia Virus protein VP39"/>
    <property type="match status" value="1"/>
</dbReference>
<dbReference type="RefSeq" id="WP_263333138.1">
    <property type="nucleotide sequence ID" value="NZ_JAGSYH010000001.1"/>
</dbReference>
<dbReference type="GO" id="GO:0008168">
    <property type="term" value="F:methyltransferase activity"/>
    <property type="evidence" value="ECO:0007669"/>
    <property type="project" value="UniProtKB-KW"/>
</dbReference>
<dbReference type="InterPro" id="IPR007213">
    <property type="entry name" value="Ppm1/Ppm2/Tcmp"/>
</dbReference>
<dbReference type="PANTHER" id="PTHR43619">
    <property type="entry name" value="S-ADENOSYL-L-METHIONINE-DEPENDENT METHYLTRANSFERASE YKTD-RELATED"/>
    <property type="match status" value="1"/>
</dbReference>
<reference evidence="6" key="1">
    <citation type="journal article" date="2019" name="Int. J. Syst. Evol. Microbiol.">
        <title>The Global Catalogue of Microorganisms (GCM) 10K type strain sequencing project: providing services to taxonomists for standard genome sequencing and annotation.</title>
        <authorList>
            <consortium name="The Broad Institute Genomics Platform"/>
            <consortium name="The Broad Institute Genome Sequencing Center for Infectious Disease"/>
            <person name="Wu L."/>
            <person name="Ma J."/>
        </authorList>
    </citation>
    <scope>NUCLEOTIDE SEQUENCE [LARGE SCALE GENOMIC DNA]</scope>
    <source>
        <strain evidence="6">JCM 4087</strain>
    </source>
</reference>
<dbReference type="Proteomes" id="UP001596091">
    <property type="component" value="Unassembled WGS sequence"/>
</dbReference>